<proteinExistence type="predicted"/>
<dbReference type="EMBL" id="BABS01000011">
    <property type="protein sequence ID" value="GAA07600.1"/>
    <property type="molecule type" value="Genomic_DNA"/>
</dbReference>
<accession>F7VB55</accession>
<dbReference type="AlphaFoldDB" id="F7VB55"/>
<comment type="caution">
    <text evidence="2">The sequence shown here is derived from an EMBL/GenBank/DDBJ whole genome shotgun (WGS) entry which is preliminary data.</text>
</comment>
<name>F7VB55_9PROT</name>
<dbReference type="Proteomes" id="UP000004319">
    <property type="component" value="Unassembled WGS sequence"/>
</dbReference>
<protein>
    <submittedName>
        <fullName evidence="2">Uncharacterized protein</fullName>
    </submittedName>
</protein>
<sequence>MTGKGQEGKAGRREKPYGCQKKEMARRRINTLISAPVNDRS</sequence>
<evidence type="ECO:0000313" key="3">
    <source>
        <dbReference type="Proteomes" id="UP000004319"/>
    </source>
</evidence>
<reference evidence="2 3" key="1">
    <citation type="journal article" date="2011" name="Biochem. Biophys. Res. Commun.">
        <title>Increased number of Arginine-based salt bridges contributes to the thermotolerance of thermotolerant acetic acid bacteria, Acetobacter tropicalis SKU1100.</title>
        <authorList>
            <person name="Matsutani M."/>
            <person name="Hirakawa H."/>
            <person name="Nishikura M."/>
            <person name="Soemphol W."/>
            <person name="Ali I.A.I."/>
            <person name="Yakushi T."/>
            <person name="Matsushita K."/>
        </authorList>
    </citation>
    <scope>NUCLEOTIDE SEQUENCE [LARGE SCALE GENOMIC DNA]</scope>
    <source>
        <strain evidence="2 3">NBRC 101654</strain>
    </source>
</reference>
<organism evidence="2 3">
    <name type="scientific">Acetobacter tropicalis NBRC 101654</name>
    <dbReference type="NCBI Taxonomy" id="749388"/>
    <lineage>
        <taxon>Bacteria</taxon>
        <taxon>Pseudomonadati</taxon>
        <taxon>Pseudomonadota</taxon>
        <taxon>Alphaproteobacteria</taxon>
        <taxon>Acetobacterales</taxon>
        <taxon>Acetobacteraceae</taxon>
        <taxon>Acetobacter</taxon>
    </lineage>
</organism>
<gene>
    <name evidence="2" type="ORF">ATPR_0604</name>
</gene>
<evidence type="ECO:0000313" key="2">
    <source>
        <dbReference type="EMBL" id="GAA07600.1"/>
    </source>
</evidence>
<evidence type="ECO:0000256" key="1">
    <source>
        <dbReference type="SAM" id="MobiDB-lite"/>
    </source>
</evidence>
<feature type="region of interest" description="Disordered" evidence="1">
    <location>
        <begin position="1"/>
        <end position="22"/>
    </location>
</feature>